<dbReference type="FunFam" id="2.60.40.10:FF:000495">
    <property type="entry name" value="Periplasmic beta-glucosidase"/>
    <property type="match status" value="1"/>
</dbReference>
<gene>
    <name evidence="4" type="ORF">HMPREF1536_02231</name>
</gene>
<dbReference type="PANTHER" id="PTHR30620">
    <property type="entry name" value="PERIPLASMIC BETA-GLUCOSIDASE-RELATED"/>
    <property type="match status" value="1"/>
</dbReference>
<dbReference type="SMART" id="SM01217">
    <property type="entry name" value="Fn3_like"/>
    <property type="match status" value="1"/>
</dbReference>
<dbReference type="InterPro" id="IPR013783">
    <property type="entry name" value="Ig-like_fold"/>
</dbReference>
<dbReference type="InterPro" id="IPR017853">
    <property type="entry name" value="GH"/>
</dbReference>
<evidence type="ECO:0000313" key="5">
    <source>
        <dbReference type="Proteomes" id="UP000033035"/>
    </source>
</evidence>
<dbReference type="PANTHER" id="PTHR30620:SF123">
    <property type="entry name" value="BETA-XYLOSIDASE"/>
    <property type="match status" value="1"/>
</dbReference>
<evidence type="ECO:0000313" key="4">
    <source>
        <dbReference type="EMBL" id="KKB56595.1"/>
    </source>
</evidence>
<dbReference type="InterPro" id="IPR001764">
    <property type="entry name" value="Glyco_hydro_3_N"/>
</dbReference>
<dbReference type="GO" id="GO:0009251">
    <property type="term" value="P:glucan catabolic process"/>
    <property type="evidence" value="ECO:0007669"/>
    <property type="project" value="TreeGrafter"/>
</dbReference>
<dbReference type="InterPro" id="IPR002772">
    <property type="entry name" value="Glyco_hydro_3_C"/>
</dbReference>
<dbReference type="HOGENOM" id="CLU_004542_5_1_10"/>
<dbReference type="GO" id="GO:0008422">
    <property type="term" value="F:beta-glucosidase activity"/>
    <property type="evidence" value="ECO:0007669"/>
    <property type="project" value="UniProtKB-ARBA"/>
</dbReference>
<dbReference type="SUPFAM" id="SSF51445">
    <property type="entry name" value="(Trans)glycosidases"/>
    <property type="match status" value="1"/>
</dbReference>
<dbReference type="AlphaFoldDB" id="A0A0F5JGE0"/>
<dbReference type="InterPro" id="IPR051915">
    <property type="entry name" value="Cellulose_Degrad_GH3"/>
</dbReference>
<comment type="similarity">
    <text evidence="1">Belongs to the glycosyl hydrolase 3 family.</text>
</comment>
<dbReference type="InterPro" id="IPR036962">
    <property type="entry name" value="Glyco_hydro_3_N_sf"/>
</dbReference>
<dbReference type="FunFam" id="3.40.50.1700:FF:000009">
    <property type="entry name" value="Periplasmic beta-glucosidase"/>
    <property type="match status" value="1"/>
</dbReference>
<dbReference type="InterPro" id="IPR036881">
    <property type="entry name" value="Glyco_hydro_3_C_sf"/>
</dbReference>
<dbReference type="Gene3D" id="3.20.20.300">
    <property type="entry name" value="Glycoside hydrolase, family 3, N-terminal domain"/>
    <property type="match status" value="1"/>
</dbReference>
<dbReference type="Gene3D" id="2.60.40.10">
    <property type="entry name" value="Immunoglobulins"/>
    <property type="match status" value="1"/>
</dbReference>
<keyword evidence="2" id="KW-0378">Hydrolase</keyword>
<keyword evidence="5" id="KW-1185">Reference proteome</keyword>
<organism evidence="4 5">
    <name type="scientific">Parabacteroides gordonii MS-1 = DSM 23371</name>
    <dbReference type="NCBI Taxonomy" id="1203610"/>
    <lineage>
        <taxon>Bacteria</taxon>
        <taxon>Pseudomonadati</taxon>
        <taxon>Bacteroidota</taxon>
        <taxon>Bacteroidia</taxon>
        <taxon>Bacteroidales</taxon>
        <taxon>Tannerellaceae</taxon>
        <taxon>Parabacteroides</taxon>
    </lineage>
</organism>
<dbReference type="EMBL" id="AQHW01000014">
    <property type="protein sequence ID" value="KKB56595.1"/>
    <property type="molecule type" value="Genomic_DNA"/>
</dbReference>
<feature type="domain" description="Fibronectin type III-like" evidence="3">
    <location>
        <begin position="701"/>
        <end position="770"/>
    </location>
</feature>
<dbReference type="PRINTS" id="PR00133">
    <property type="entry name" value="GLHYDRLASE3"/>
</dbReference>
<protein>
    <recommendedName>
        <fullName evidence="3">Fibronectin type III-like domain-containing protein</fullName>
    </recommendedName>
</protein>
<dbReference type="Pfam" id="PF00933">
    <property type="entry name" value="Glyco_hydro_3"/>
    <property type="match status" value="1"/>
</dbReference>
<dbReference type="Gene3D" id="3.40.50.1700">
    <property type="entry name" value="Glycoside hydrolase family 3 C-terminal domain"/>
    <property type="match status" value="1"/>
</dbReference>
<evidence type="ECO:0000259" key="3">
    <source>
        <dbReference type="SMART" id="SM01217"/>
    </source>
</evidence>
<proteinExistence type="inferred from homology"/>
<accession>A0A0F5JGE0</accession>
<reference evidence="4 5" key="1">
    <citation type="submission" date="2013-04" db="EMBL/GenBank/DDBJ databases">
        <title>The Genome Sequence of Parabacteroides gordonii DSM 23371.</title>
        <authorList>
            <consortium name="The Broad Institute Genomics Platform"/>
            <person name="Earl A."/>
            <person name="Ward D."/>
            <person name="Feldgarden M."/>
            <person name="Gevers D."/>
            <person name="Martens E."/>
            <person name="Sakamoto M."/>
            <person name="Benno Y."/>
            <person name="Suzuki N."/>
            <person name="Matsunaga N."/>
            <person name="Koshihara K."/>
            <person name="Seki M."/>
            <person name="Komiya H."/>
            <person name="Walker B."/>
            <person name="Young S."/>
            <person name="Zeng Q."/>
            <person name="Gargeya S."/>
            <person name="Fitzgerald M."/>
            <person name="Haas B."/>
            <person name="Abouelleil A."/>
            <person name="Allen A.W."/>
            <person name="Alvarado L."/>
            <person name="Arachchi H.M."/>
            <person name="Berlin A.M."/>
            <person name="Chapman S.B."/>
            <person name="Gainer-Dewar J."/>
            <person name="Goldberg J."/>
            <person name="Griggs A."/>
            <person name="Gujja S."/>
            <person name="Hansen M."/>
            <person name="Howarth C."/>
            <person name="Imamovic A."/>
            <person name="Ireland A."/>
            <person name="Larimer J."/>
            <person name="McCowan C."/>
            <person name="Murphy C."/>
            <person name="Pearson M."/>
            <person name="Poon T.W."/>
            <person name="Priest M."/>
            <person name="Roberts A."/>
            <person name="Saif S."/>
            <person name="Shea T."/>
            <person name="Sisk P."/>
            <person name="Sykes S."/>
            <person name="Wortman J."/>
            <person name="Nusbaum C."/>
            <person name="Birren B."/>
        </authorList>
    </citation>
    <scope>NUCLEOTIDE SEQUENCE [LARGE SCALE GENOMIC DNA]</scope>
    <source>
        <strain evidence="4 5">MS-1</strain>
    </source>
</reference>
<evidence type="ECO:0000256" key="2">
    <source>
        <dbReference type="ARBA" id="ARBA00022801"/>
    </source>
</evidence>
<name>A0A0F5JGE0_9BACT</name>
<evidence type="ECO:0000256" key="1">
    <source>
        <dbReference type="ARBA" id="ARBA00005336"/>
    </source>
</evidence>
<dbReference type="SUPFAM" id="SSF52279">
    <property type="entry name" value="Beta-D-glucan exohydrolase, C-terminal domain"/>
    <property type="match status" value="1"/>
</dbReference>
<dbReference type="InterPro" id="IPR026891">
    <property type="entry name" value="Fn3-like"/>
</dbReference>
<dbReference type="Pfam" id="PF01915">
    <property type="entry name" value="Glyco_hydro_3_C"/>
    <property type="match status" value="1"/>
</dbReference>
<dbReference type="STRING" id="1203610.HMPREF1536_02231"/>
<comment type="caution">
    <text evidence="4">The sequence shown here is derived from an EMBL/GenBank/DDBJ whole genome shotgun (WGS) entry which is preliminary data.</text>
</comment>
<dbReference type="Pfam" id="PF14310">
    <property type="entry name" value="Fn3-like"/>
    <property type="match status" value="1"/>
</dbReference>
<dbReference type="PATRIC" id="fig|1203610.3.peg.2289"/>
<sequence>MIYQTELLPFFYKEQYMIRKSICILLAVFCGQAVYPQLYKDPKAPVKDRVEDLLGRMTLEEKVEQMSMTGLGDFPRSPAVYGVCDSPFESLEKIVEQSARAKRHARENTRLGIPPIQIAECLHGQLAYGATIFPQAIAQGSTWNPELIEEMASVIAYEASASGVDQALSPLFDLIRDARYGRNEECYAEDPYLVGRMGSAFVTGMQGKPEQTRIGIPAGKLMCTAKHFAGYSQPWAGINLAPSSIGEREMRALHLPPFQQVVKDANVYAVMPSYNEVDGMPAHANHFLLTQVLRDEWGFQGYVFSDYGGVSQLYNFHNVAKDKAEAAKMAVTAGVDLEAARPDIFTHLVQLVKDGKVPESLIDNSVRRILTAKFKAGLFEKPYPDAADIKKRVHLPAHIALAQKVAEESIILLQNENNTLPLEISRLKNIAVVGPNADQVQYGDYSYTRDNKTGITVLEGIRQAVGNQVNVHYAKGCDISGLSKDGFPEAVKAAEKSDAVVVVLGGTSVILSGLGWGKGPGENEVGDPFTCGEGYDLTDINPLGVQRELVQALKETGKPIILVLVHGRPWSISWEKENVPAILEAWYPGERGGAAIANILFGKVNPSGRLNATIPQSVGHIPVFYDYKPSAKGINCEPGTKEKAGRDYVFSSPAPLFPFGFGLSYTTFGYSDMQVSKKTFGKESIEVSVQVKNTGDRTGKEVVQLYVNDKVSSVTTPVIALKRFKKIELKPGETKRVTFSIPYIELGLWNSRMEYVTEPGEFEFMFAKSAEDIQCRQTVEYVDN</sequence>
<dbReference type="Proteomes" id="UP000033035">
    <property type="component" value="Unassembled WGS sequence"/>
</dbReference>